<gene>
    <name evidence="1" type="ORF">NXS10_01890</name>
</gene>
<protein>
    <recommendedName>
        <fullName evidence="3">Phage protein</fullName>
    </recommendedName>
</protein>
<dbReference type="RefSeq" id="WP_259137041.1">
    <property type="nucleotide sequence ID" value="NZ_JANUXX010000001.1"/>
</dbReference>
<evidence type="ECO:0000313" key="1">
    <source>
        <dbReference type="EMBL" id="MCS4487729.1"/>
    </source>
</evidence>
<dbReference type="EMBL" id="JANUXX010000001">
    <property type="protein sequence ID" value="MCS4487729.1"/>
    <property type="molecule type" value="Genomic_DNA"/>
</dbReference>
<evidence type="ECO:0008006" key="3">
    <source>
        <dbReference type="Google" id="ProtNLM"/>
    </source>
</evidence>
<reference evidence="1 2" key="1">
    <citation type="journal article" date="2023" name="Int. J. Syst. Evol. Microbiol.">
        <title>Streptococcus sciuri sp. nov., Staphylococcus marylandisciuri sp. nov. and Staphylococcus americanisciuri sp. nov., isolated from faeces of eastern grey squirrel (Sciurus carolinensis).</title>
        <authorList>
            <person name="Volokhov D.V."/>
            <person name="Zagorodnyaya T.A."/>
            <person name="Furtak V.A."/>
            <person name="Nattanmai G."/>
            <person name="Randall L."/>
            <person name="Jose S."/>
            <person name="Gao Y."/>
            <person name="Eisenberg T."/>
            <person name="Delmonte P."/>
            <person name="Blom J."/>
            <person name="Mitchell K.K."/>
        </authorList>
    </citation>
    <scope>NUCLEOTIDE SEQUENCE [LARGE SCALE GENOMIC DNA]</scope>
    <source>
        <strain evidence="1 2">SQ9-PEA</strain>
    </source>
</reference>
<name>A0ABT2F5J6_9STRE</name>
<dbReference type="Proteomes" id="UP001206548">
    <property type="component" value="Unassembled WGS sequence"/>
</dbReference>
<organism evidence="1 2">
    <name type="scientific">Streptococcus sciuri</name>
    <dbReference type="NCBI Taxonomy" id="2973939"/>
    <lineage>
        <taxon>Bacteria</taxon>
        <taxon>Bacillati</taxon>
        <taxon>Bacillota</taxon>
        <taxon>Bacilli</taxon>
        <taxon>Lactobacillales</taxon>
        <taxon>Streptococcaceae</taxon>
        <taxon>Streptococcus</taxon>
    </lineage>
</organism>
<accession>A0ABT2F5J6</accession>
<sequence length="66" mass="7527">MENRKTTNRKNKRQVIAYLDLSMNGYIVTLDDCVDWLELITGGGNGYGDFYASIDTAYGMEKLRLN</sequence>
<keyword evidence="2" id="KW-1185">Reference proteome</keyword>
<comment type="caution">
    <text evidence="1">The sequence shown here is derived from an EMBL/GenBank/DDBJ whole genome shotgun (WGS) entry which is preliminary data.</text>
</comment>
<proteinExistence type="predicted"/>
<evidence type="ECO:0000313" key="2">
    <source>
        <dbReference type="Proteomes" id="UP001206548"/>
    </source>
</evidence>